<dbReference type="GO" id="GO:0005615">
    <property type="term" value="C:extracellular space"/>
    <property type="evidence" value="ECO:0007669"/>
    <property type="project" value="TreeGrafter"/>
</dbReference>
<dbReference type="Proteomes" id="UP001176961">
    <property type="component" value="Unassembled WGS sequence"/>
</dbReference>
<dbReference type="GO" id="GO:0006581">
    <property type="term" value="P:acetylcholine catabolic process"/>
    <property type="evidence" value="ECO:0007669"/>
    <property type="project" value="TreeGrafter"/>
</dbReference>
<dbReference type="SUPFAM" id="SSF53474">
    <property type="entry name" value="alpha/beta-Hydrolases"/>
    <property type="match status" value="1"/>
</dbReference>
<comment type="caution">
    <text evidence="10">The sequence shown here is derived from an EMBL/GenBank/DDBJ whole genome shotgun (WGS) entry which is preliminary data.</text>
</comment>
<evidence type="ECO:0000256" key="8">
    <source>
        <dbReference type="RuleBase" id="RU361235"/>
    </source>
</evidence>
<accession>A0AA36H977</accession>
<evidence type="ECO:0000256" key="2">
    <source>
        <dbReference type="ARBA" id="ARBA00022487"/>
    </source>
</evidence>
<keyword evidence="8" id="KW-0732">Signal</keyword>
<evidence type="ECO:0000256" key="4">
    <source>
        <dbReference type="ARBA" id="ARBA00022867"/>
    </source>
</evidence>
<dbReference type="PANTHER" id="PTHR43918:SF4">
    <property type="entry name" value="CARBOXYLIC ESTER HYDROLASE"/>
    <property type="match status" value="1"/>
</dbReference>
<dbReference type="Pfam" id="PF00135">
    <property type="entry name" value="COesterase"/>
    <property type="match status" value="1"/>
</dbReference>
<feature type="domain" description="Carboxylesterase type B" evidence="9">
    <location>
        <begin position="27"/>
        <end position="543"/>
    </location>
</feature>
<dbReference type="InterPro" id="IPR029058">
    <property type="entry name" value="AB_hydrolase_fold"/>
</dbReference>
<evidence type="ECO:0000313" key="11">
    <source>
        <dbReference type="Proteomes" id="UP001176961"/>
    </source>
</evidence>
<protein>
    <recommendedName>
        <fullName evidence="8">Carboxylic ester hydrolase</fullName>
        <ecNumber evidence="8">3.1.1.-</ecNumber>
    </recommendedName>
</protein>
<evidence type="ECO:0000256" key="6">
    <source>
        <dbReference type="ARBA" id="ARBA00048484"/>
    </source>
</evidence>
<dbReference type="GO" id="GO:0019695">
    <property type="term" value="P:choline metabolic process"/>
    <property type="evidence" value="ECO:0007669"/>
    <property type="project" value="TreeGrafter"/>
</dbReference>
<comment type="similarity">
    <text evidence="1 8">Belongs to the type-B carboxylesterase/lipase family.</text>
</comment>
<dbReference type="PRINTS" id="PR00878">
    <property type="entry name" value="CHOLNESTRASE"/>
</dbReference>
<evidence type="ECO:0000256" key="1">
    <source>
        <dbReference type="ARBA" id="ARBA00005964"/>
    </source>
</evidence>
<name>A0AA36H977_CYLNA</name>
<dbReference type="InterPro" id="IPR002018">
    <property type="entry name" value="CarbesteraseB"/>
</dbReference>
<keyword evidence="4" id="KW-0531">Neurotransmitter degradation</keyword>
<keyword evidence="2" id="KW-0719">Serine esterase</keyword>
<feature type="chain" id="PRO_5041489670" description="Carboxylic ester hydrolase" evidence="8">
    <location>
        <begin position="18"/>
        <end position="594"/>
    </location>
</feature>
<proteinExistence type="inferred from homology"/>
<dbReference type="PANTHER" id="PTHR43918">
    <property type="entry name" value="ACETYLCHOLINESTERASE"/>
    <property type="match status" value="1"/>
</dbReference>
<dbReference type="GO" id="GO:0005886">
    <property type="term" value="C:plasma membrane"/>
    <property type="evidence" value="ECO:0007669"/>
    <property type="project" value="TreeGrafter"/>
</dbReference>
<dbReference type="InterPro" id="IPR000997">
    <property type="entry name" value="Cholinesterase"/>
</dbReference>
<dbReference type="Gene3D" id="3.40.50.1820">
    <property type="entry name" value="alpha/beta hydrolase"/>
    <property type="match status" value="1"/>
</dbReference>
<organism evidence="10 11">
    <name type="scientific">Cylicocyclus nassatus</name>
    <name type="common">Nematode worm</name>
    <dbReference type="NCBI Taxonomy" id="53992"/>
    <lineage>
        <taxon>Eukaryota</taxon>
        <taxon>Metazoa</taxon>
        <taxon>Ecdysozoa</taxon>
        <taxon>Nematoda</taxon>
        <taxon>Chromadorea</taxon>
        <taxon>Rhabditida</taxon>
        <taxon>Rhabditina</taxon>
        <taxon>Rhabditomorpha</taxon>
        <taxon>Strongyloidea</taxon>
        <taxon>Strongylidae</taxon>
        <taxon>Cylicocyclus</taxon>
    </lineage>
</organism>
<reference evidence="10" key="1">
    <citation type="submission" date="2023-07" db="EMBL/GenBank/DDBJ databases">
        <authorList>
            <consortium name="CYATHOMIX"/>
        </authorList>
    </citation>
    <scope>NUCLEOTIDE SEQUENCE</scope>
    <source>
        <strain evidence="10">N/A</strain>
    </source>
</reference>
<keyword evidence="11" id="KW-1185">Reference proteome</keyword>
<dbReference type="AlphaFoldDB" id="A0AA36H977"/>
<evidence type="ECO:0000256" key="7">
    <source>
        <dbReference type="PIRSR" id="PIRSR600997-1"/>
    </source>
</evidence>
<dbReference type="GO" id="GO:0003990">
    <property type="term" value="F:acetylcholinesterase activity"/>
    <property type="evidence" value="ECO:0007669"/>
    <property type="project" value="UniProtKB-EC"/>
</dbReference>
<evidence type="ECO:0000313" key="10">
    <source>
        <dbReference type="EMBL" id="CAJ0606429.1"/>
    </source>
</evidence>
<feature type="signal peptide" evidence="8">
    <location>
        <begin position="1"/>
        <end position="17"/>
    </location>
</feature>
<dbReference type="PROSITE" id="PS00122">
    <property type="entry name" value="CARBOXYLESTERASE_B_1"/>
    <property type="match status" value="1"/>
</dbReference>
<gene>
    <name evidence="10" type="ORF">CYNAS_LOCUS18412</name>
</gene>
<dbReference type="EMBL" id="CATQJL010000316">
    <property type="protein sequence ID" value="CAJ0606429.1"/>
    <property type="molecule type" value="Genomic_DNA"/>
</dbReference>
<evidence type="ECO:0000259" key="9">
    <source>
        <dbReference type="Pfam" id="PF00135"/>
    </source>
</evidence>
<dbReference type="InterPro" id="IPR050654">
    <property type="entry name" value="AChE-related_enzymes"/>
</dbReference>
<comment type="catalytic activity">
    <reaction evidence="6">
        <text>acetylcholine + H2O = choline + acetate + H(+)</text>
        <dbReference type="Rhea" id="RHEA:17561"/>
        <dbReference type="ChEBI" id="CHEBI:15354"/>
        <dbReference type="ChEBI" id="CHEBI:15355"/>
        <dbReference type="ChEBI" id="CHEBI:15377"/>
        <dbReference type="ChEBI" id="CHEBI:15378"/>
        <dbReference type="ChEBI" id="CHEBI:30089"/>
        <dbReference type="EC" id="3.1.1.7"/>
    </reaction>
</comment>
<dbReference type="EC" id="3.1.1.-" evidence="8"/>
<feature type="active site" description="Charge relay system" evidence="7">
    <location>
        <position position="466"/>
    </location>
</feature>
<sequence length="594" mass="67456">MLAEILLSALCAAITEASSHQNHIPVEVETKLGKIRGQESIFLHKRVRSFLSVPFAEPPVGEQRFRPPKPKKPWNDTITANTLSPACYQGRDTYNTSFWGSEMWNHNTPVSEDCLYLNIWTPAEAYNLTVMVWLFGGGYYSGSPSLILYDGKALALLGNVIVVNVNYRVGPFGYLFMDDDAAPGNVGMLDQQLALYWIRDNIFNFGGNPSRITVFGESAGAASIVAHLIAPGSANLFKNGILQSGSLDNKWSMDSPHRAMDKSQQLAALVGCNRTEVKETIACLRSTPAQLLVDNIWNLNLHFLEFPFVIVSRDKNFFRHKDGFTSLRTGQYLHHVNLMIGINHDEGNFWNIYNLADYFDKSEQPELNRKEFHECIERAFAVQPELVRSAAKHVYSDPNCTDPTKRTQFYAEQVNQMVGDYFFTCDSIWLADKIPRHKPRAGRVYVYYFDQPSSANPWPKWTGVMHGYEIEYVFGVPIYNETAGYTKREQVLSEKIIQYWSSFATTGVPRLKDSKATDIWPEYDGVNNTRWMLLKGGSHVKPTPARKKVECDLWRTAKDMEYYSYLTEMKQSSTINASLPAIALAMIIFLRLNT</sequence>
<feature type="active site" description="Charge relay system" evidence="7">
    <location>
        <position position="346"/>
    </location>
</feature>
<keyword evidence="5" id="KW-1015">Disulfide bond</keyword>
<evidence type="ECO:0000256" key="3">
    <source>
        <dbReference type="ARBA" id="ARBA00022801"/>
    </source>
</evidence>
<dbReference type="PROSITE" id="PS00941">
    <property type="entry name" value="CARBOXYLESTERASE_B_2"/>
    <property type="match status" value="1"/>
</dbReference>
<dbReference type="InterPro" id="IPR019819">
    <property type="entry name" value="Carboxylesterase_B_CS"/>
</dbReference>
<dbReference type="InterPro" id="IPR019826">
    <property type="entry name" value="Carboxylesterase_B_AS"/>
</dbReference>
<feature type="active site" description="Acyl-ester intermediate" evidence="7">
    <location>
        <position position="218"/>
    </location>
</feature>
<evidence type="ECO:0000256" key="5">
    <source>
        <dbReference type="ARBA" id="ARBA00023157"/>
    </source>
</evidence>
<keyword evidence="3 8" id="KW-0378">Hydrolase</keyword>
<dbReference type="FunFam" id="3.40.50.1820:FF:000029">
    <property type="entry name" value="Acetylcholinesterase"/>
    <property type="match status" value="1"/>
</dbReference>